<evidence type="ECO:0000256" key="5">
    <source>
        <dbReference type="ARBA" id="ARBA00022842"/>
    </source>
</evidence>
<dbReference type="InterPro" id="IPR000086">
    <property type="entry name" value="NUDIX_hydrolase_dom"/>
</dbReference>
<dbReference type="HOGENOM" id="CLU_040940_5_2_12"/>
<dbReference type="OrthoDB" id="9802805at2"/>
<dbReference type="Proteomes" id="UP000018680">
    <property type="component" value="Chromosome"/>
</dbReference>
<dbReference type="CDD" id="cd03426">
    <property type="entry name" value="NUDIX_CoAse_Nudt7"/>
    <property type="match status" value="1"/>
</dbReference>
<comment type="cofactor">
    <cofactor evidence="1">
        <name>Mn(2+)</name>
        <dbReference type="ChEBI" id="CHEBI:29035"/>
    </cofactor>
</comment>
<proteinExistence type="predicted"/>
<dbReference type="GO" id="GO:0046872">
    <property type="term" value="F:metal ion binding"/>
    <property type="evidence" value="ECO:0007669"/>
    <property type="project" value="UniProtKB-KW"/>
</dbReference>
<keyword evidence="6" id="KW-0464">Manganese</keyword>
<dbReference type="RefSeq" id="WP_024269021.1">
    <property type="nucleotide sequence ID" value="NC_023035.1"/>
</dbReference>
<keyword evidence="5" id="KW-0460">Magnesium</keyword>
<dbReference type="GO" id="GO:0010945">
    <property type="term" value="F:coenzyme A diphosphatase activity"/>
    <property type="evidence" value="ECO:0007669"/>
    <property type="project" value="InterPro"/>
</dbReference>
<dbReference type="InterPro" id="IPR045121">
    <property type="entry name" value="CoAse"/>
</dbReference>
<dbReference type="PROSITE" id="PS51462">
    <property type="entry name" value="NUDIX"/>
    <property type="match status" value="1"/>
</dbReference>
<dbReference type="AlphaFoldDB" id="V5WK48"/>
<dbReference type="SUPFAM" id="SSF55811">
    <property type="entry name" value="Nudix"/>
    <property type="match status" value="1"/>
</dbReference>
<sequence>MTESELALLLNDISTCEGRIIDSQAYRNSSVVIPIIPGESLDSCRILLEKRAEHMPQGREICLPGGGIEAGETSRDAGFRELAEETGLASGAVTASAYYGSLVNAGGRLVHVWMGIVDDNRPWDPNEEVERLFTLSLKLLRNSPTTVYRVSVDFGRRPPEKEIPFHRFDFSHDYGRDWRGRDLNVLFYENLEETLWGMTAKIIQNFVEDLYTAYERRYGPDQPV</sequence>
<keyword evidence="9" id="KW-1185">Reference proteome</keyword>
<dbReference type="Gene3D" id="3.90.79.10">
    <property type="entry name" value="Nucleoside Triphosphate Pyrophosphohydrolase"/>
    <property type="match status" value="1"/>
</dbReference>
<reference evidence="8 9" key="1">
    <citation type="journal article" date="2015" name="Stand. Genomic Sci.">
        <title>Complete genome sequence and description of Salinispira pacifica gen. nov., sp. nov., a novel spirochaete isolated form a hypersaline microbial mat.</title>
        <authorList>
            <person name="Ben Hania W."/>
            <person name="Joseph M."/>
            <person name="Schumann P."/>
            <person name="Bunk B."/>
            <person name="Fiebig A."/>
            <person name="Sproer C."/>
            <person name="Klenk H.P."/>
            <person name="Fardeau M.L."/>
            <person name="Spring S."/>
        </authorList>
    </citation>
    <scope>NUCLEOTIDE SEQUENCE [LARGE SCALE GENOMIC DNA]</scope>
    <source>
        <strain evidence="8 9">L21-RPul-D2</strain>
    </source>
</reference>
<evidence type="ECO:0000256" key="2">
    <source>
        <dbReference type="ARBA" id="ARBA00001946"/>
    </source>
</evidence>
<protein>
    <submittedName>
        <fullName evidence="8">Putative nudix hydrolase YeaB</fullName>
    </submittedName>
</protein>
<evidence type="ECO:0000256" key="3">
    <source>
        <dbReference type="ARBA" id="ARBA00022723"/>
    </source>
</evidence>
<comment type="cofactor">
    <cofactor evidence="2">
        <name>Mg(2+)</name>
        <dbReference type="ChEBI" id="CHEBI:18420"/>
    </cofactor>
</comment>
<feature type="domain" description="Nudix hydrolase" evidence="7">
    <location>
        <begin position="25"/>
        <end position="158"/>
    </location>
</feature>
<dbReference type="STRING" id="1307761.L21SP2_2773"/>
<dbReference type="PANTHER" id="PTHR12992:SF11">
    <property type="entry name" value="MITOCHONDRIAL COENZYME A DIPHOSPHATASE NUDT8"/>
    <property type="match status" value="1"/>
</dbReference>
<dbReference type="PANTHER" id="PTHR12992">
    <property type="entry name" value="NUDIX HYDROLASE"/>
    <property type="match status" value="1"/>
</dbReference>
<dbReference type="InterPro" id="IPR015797">
    <property type="entry name" value="NUDIX_hydrolase-like_dom_sf"/>
</dbReference>
<keyword evidence="3" id="KW-0479">Metal-binding</keyword>
<dbReference type="KEGG" id="slr:L21SP2_2773"/>
<evidence type="ECO:0000259" key="7">
    <source>
        <dbReference type="PROSITE" id="PS51462"/>
    </source>
</evidence>
<evidence type="ECO:0000256" key="4">
    <source>
        <dbReference type="ARBA" id="ARBA00022801"/>
    </source>
</evidence>
<name>V5WK48_9SPIO</name>
<dbReference type="Pfam" id="PF00293">
    <property type="entry name" value="NUDIX"/>
    <property type="match status" value="1"/>
</dbReference>
<keyword evidence="4 8" id="KW-0378">Hydrolase</keyword>
<accession>V5WK48</accession>
<dbReference type="EMBL" id="CP006939">
    <property type="protein sequence ID" value="AHC16123.1"/>
    <property type="molecule type" value="Genomic_DNA"/>
</dbReference>
<evidence type="ECO:0000313" key="9">
    <source>
        <dbReference type="Proteomes" id="UP000018680"/>
    </source>
</evidence>
<dbReference type="eggNOG" id="COG0494">
    <property type="taxonomic scope" value="Bacteria"/>
</dbReference>
<evidence type="ECO:0000256" key="1">
    <source>
        <dbReference type="ARBA" id="ARBA00001936"/>
    </source>
</evidence>
<organism evidence="8 9">
    <name type="scientific">Salinispira pacifica</name>
    <dbReference type="NCBI Taxonomy" id="1307761"/>
    <lineage>
        <taxon>Bacteria</taxon>
        <taxon>Pseudomonadati</taxon>
        <taxon>Spirochaetota</taxon>
        <taxon>Spirochaetia</taxon>
        <taxon>Spirochaetales</taxon>
        <taxon>Spirochaetaceae</taxon>
        <taxon>Salinispira</taxon>
    </lineage>
</organism>
<evidence type="ECO:0000313" key="8">
    <source>
        <dbReference type="EMBL" id="AHC16123.1"/>
    </source>
</evidence>
<evidence type="ECO:0000256" key="6">
    <source>
        <dbReference type="ARBA" id="ARBA00023211"/>
    </source>
</evidence>
<gene>
    <name evidence="8" type="ORF">L21SP2_2773</name>
</gene>